<reference evidence="1 2" key="1">
    <citation type="journal article" date="2015" name="Antonie Van Leeuwenhoek">
        <title>Oceanobacillus bengalensis sp. nov., a bacterium isolated from seawater of the Bay of Bengal.</title>
        <authorList>
            <person name="Yongchang O."/>
            <person name="Xiang W."/>
            <person name="Wang G."/>
        </authorList>
    </citation>
    <scope>NUCLEOTIDE SEQUENCE [LARGE SCALE GENOMIC DNA]</scope>
    <source>
        <strain evidence="1 2">MCCC 1K00260</strain>
    </source>
</reference>
<dbReference type="RefSeq" id="WP_121131890.1">
    <property type="nucleotide sequence ID" value="NZ_JBHUFK010000014.1"/>
</dbReference>
<sequence>MDIEYIFEHGSFEEFQQITTLRENQLYWLNYIVSSIEKRRVAEILFGIGYSIKEVEDILVLPDGEASLMKVHLDKFGTIDTENILKALTKIYQRQTLEAVIERLLDKNYNKDVVEDVIQLFNK</sequence>
<proteinExistence type="predicted"/>
<accession>A0A494YXW0</accession>
<organism evidence="1 2">
    <name type="scientific">Oceanobacillus bengalensis</name>
    <dbReference type="NCBI Taxonomy" id="1435466"/>
    <lineage>
        <taxon>Bacteria</taxon>
        <taxon>Bacillati</taxon>
        <taxon>Bacillota</taxon>
        <taxon>Bacilli</taxon>
        <taxon>Bacillales</taxon>
        <taxon>Bacillaceae</taxon>
        <taxon>Oceanobacillus</taxon>
    </lineage>
</organism>
<comment type="caution">
    <text evidence="1">The sequence shown here is derived from an EMBL/GenBank/DDBJ whole genome shotgun (WGS) entry which is preliminary data.</text>
</comment>
<evidence type="ECO:0000313" key="2">
    <source>
        <dbReference type="Proteomes" id="UP000281813"/>
    </source>
</evidence>
<name>A0A494YXW0_9BACI</name>
<evidence type="ECO:0000313" key="1">
    <source>
        <dbReference type="EMBL" id="RKQ15067.1"/>
    </source>
</evidence>
<dbReference type="EMBL" id="RBZO01000016">
    <property type="protein sequence ID" value="RKQ15067.1"/>
    <property type="molecule type" value="Genomic_DNA"/>
</dbReference>
<dbReference type="AlphaFoldDB" id="A0A494YXW0"/>
<keyword evidence="2" id="KW-1185">Reference proteome</keyword>
<dbReference type="Proteomes" id="UP000281813">
    <property type="component" value="Unassembled WGS sequence"/>
</dbReference>
<gene>
    <name evidence="1" type="ORF">D8M05_11460</name>
</gene>
<protein>
    <submittedName>
        <fullName evidence="1">Uncharacterized protein</fullName>
    </submittedName>
</protein>
<dbReference type="OrthoDB" id="2966551at2"/>